<accession>A0AAF0D228</accession>
<reference evidence="1" key="1">
    <citation type="journal article" date="2017" name="Nature">
        <title>Asgard archaea illuminate the origin of eukaryotic cellular complexity.</title>
        <authorList>
            <person name="Zaremba-Niedzwiedzka K."/>
            <person name="Caceres E.F."/>
            <person name="Saw J.H."/>
            <person name="Backstrom D."/>
            <person name="Juzokaite L."/>
            <person name="Vancaester E."/>
            <person name="Seitz K.W."/>
            <person name="Anantharaman K."/>
            <person name="Starnawski P."/>
            <person name="Kjeldsen K.U."/>
            <person name="Scott M.B."/>
            <person name="Nunoura T."/>
            <person name="Banfield J.F."/>
            <person name="Schramm A."/>
            <person name="Baker B.J."/>
            <person name="Spang A."/>
            <person name="Ettema T.J.G."/>
        </authorList>
    </citation>
    <scope>NUCLEOTIDE SEQUENCE</scope>
    <source>
        <strain evidence="1">LCB_4</strain>
    </source>
</reference>
<protein>
    <submittedName>
        <fullName evidence="1">Uncharacterized protein</fullName>
    </submittedName>
</protein>
<proteinExistence type="predicted"/>
<dbReference type="Proteomes" id="UP000186851">
    <property type="component" value="Chromosome"/>
</dbReference>
<reference evidence="1" key="2">
    <citation type="journal article" date="2022" name="Nat. Microbiol.">
        <title>A closed Candidatus Odinarchaeum chromosome exposes Asgard archaeal viruses.</title>
        <authorList>
            <person name="Tamarit D."/>
            <person name="Caceres E.F."/>
            <person name="Krupovic M."/>
            <person name="Nijland R."/>
            <person name="Eme L."/>
            <person name="Robinson N.P."/>
            <person name="Ettema T.J.G."/>
        </authorList>
    </citation>
    <scope>NUCLEOTIDE SEQUENCE</scope>
    <source>
        <strain evidence="1">LCB_4</strain>
    </source>
</reference>
<gene>
    <name evidence="1" type="ORF">OdinLCB4_007420</name>
</gene>
<evidence type="ECO:0000313" key="2">
    <source>
        <dbReference type="Proteomes" id="UP000186851"/>
    </source>
</evidence>
<name>A0AAF0D228_ODILC</name>
<dbReference type="AlphaFoldDB" id="A0AAF0D228"/>
<dbReference type="EMBL" id="CP091871">
    <property type="protein sequence ID" value="WEU40288.1"/>
    <property type="molecule type" value="Genomic_DNA"/>
</dbReference>
<dbReference type="KEGG" id="oyw:OdinLCB4_007420"/>
<organism evidence="1 2">
    <name type="scientific">Odinarchaeota yellowstonii (strain LCB_4)</name>
    <dbReference type="NCBI Taxonomy" id="1841599"/>
    <lineage>
        <taxon>Archaea</taxon>
        <taxon>Promethearchaeati</taxon>
        <taxon>Candidatus Odinarchaeota</taxon>
        <taxon>Candidatus Odinarchaeia</taxon>
        <taxon>Candidatus Odinarchaeales</taxon>
        <taxon>Candidatus Odinarchaeaceae</taxon>
        <taxon>Candidatus Odinarchaeum</taxon>
    </lineage>
</organism>
<sequence>MIDGLLKSKIDSYVDELIRKAEELVRKTKVYERTQTSQIQNLVNIASSTNSLEAIKLYIQYQTARGLLKAEGDFSTDLINYISNKNYISNNLPSIAKNIAGEDTETFNEVLFKLIQLFFGYLKRVFVCFEKPKKSSKEESGSE</sequence>
<evidence type="ECO:0000313" key="1">
    <source>
        <dbReference type="EMBL" id="WEU40288.1"/>
    </source>
</evidence>